<gene>
    <name evidence="2" type="ORF">RDB_LOCUS104732</name>
</gene>
<dbReference type="AlphaFoldDB" id="A0A8H3CI84"/>
<evidence type="ECO:0000313" key="2">
    <source>
        <dbReference type="EMBL" id="CAE6486933.1"/>
    </source>
</evidence>
<organism evidence="2 3">
    <name type="scientific">Rhizoctonia solani</name>
    <dbReference type="NCBI Taxonomy" id="456999"/>
    <lineage>
        <taxon>Eukaryota</taxon>
        <taxon>Fungi</taxon>
        <taxon>Dikarya</taxon>
        <taxon>Basidiomycota</taxon>
        <taxon>Agaricomycotina</taxon>
        <taxon>Agaricomycetes</taxon>
        <taxon>Cantharellales</taxon>
        <taxon>Ceratobasidiaceae</taxon>
        <taxon>Rhizoctonia</taxon>
    </lineage>
</organism>
<evidence type="ECO:0000313" key="3">
    <source>
        <dbReference type="Proteomes" id="UP000663831"/>
    </source>
</evidence>
<protein>
    <submittedName>
        <fullName evidence="2">Uncharacterized protein</fullName>
    </submittedName>
</protein>
<evidence type="ECO:0000256" key="1">
    <source>
        <dbReference type="SAM" id="MobiDB-lite"/>
    </source>
</evidence>
<accession>A0A8H3CI84</accession>
<comment type="caution">
    <text evidence="2">The sequence shown here is derived from an EMBL/GenBank/DDBJ whole genome shotgun (WGS) entry which is preliminary data.</text>
</comment>
<reference evidence="2" key="1">
    <citation type="submission" date="2021-01" db="EMBL/GenBank/DDBJ databases">
        <authorList>
            <person name="Kaushik A."/>
        </authorList>
    </citation>
    <scope>NUCLEOTIDE SEQUENCE</scope>
    <source>
        <strain evidence="2">AG3-1AP</strain>
    </source>
</reference>
<feature type="region of interest" description="Disordered" evidence="1">
    <location>
        <begin position="1"/>
        <end position="33"/>
    </location>
</feature>
<dbReference type="EMBL" id="CAJMWV010003718">
    <property type="protein sequence ID" value="CAE6486933.1"/>
    <property type="molecule type" value="Genomic_DNA"/>
</dbReference>
<proteinExistence type="predicted"/>
<name>A0A8H3CI84_9AGAM</name>
<feature type="compositionally biased region" description="Low complexity" evidence="1">
    <location>
        <begin position="8"/>
        <end position="30"/>
    </location>
</feature>
<sequence length="381" mass="42025">MVIKCRHSSSPGSTRPSSPSSNQSPNRQRNFTQVNESSEEILSDIARLFADFTLNSRAERVLTKSEAPNEKVECMLGKSPKCKNYDILSEIAGASYFVVNQSIYGWDQIGWSMFLVNELCEPVVPFIFCGTAHNQDIVIMDAVFQIDENDTLFRQADYNQWMQEPLYYTYGDAFAASLELTSLYGSYPPSEAPISLPTNSAGDEFVCASSRPPFLGIATAGYCDDGSWIQSNEPKLHHSDKDKETESNNFSSTGLLGSLHGFGLGFDSSPDLLTIGEVALFDEPIVGLEPVKNLHWEEGLETSPVTVFNARDVNGADLSTPFLGEGQLPSLDSITKWVDFQKNIQHATGFRWVCPLIGCGRALRRPHALKVYNALSFSLGS</sequence>
<dbReference type="Proteomes" id="UP000663831">
    <property type="component" value="Unassembled WGS sequence"/>
</dbReference>